<dbReference type="Proteomes" id="UP001596016">
    <property type="component" value="Unassembled WGS sequence"/>
</dbReference>
<sequence>MTYPVNTQSLAVEGLGISYGKRAIITNLSTAPFAPGSVSALVGPNAAGKTTLLRGLAGLLRAQGAVRLGKTELLSLSSPEYSGIVGYMPQSLPQRVALTVYEAMLTALKTSRRAGSATDIRRTAMATLERLGIADLAMRGLDELSGGQRQLASLAQAIARAPAVLLLDEPTSALDLAHQHRVMGTVRQIAHERGTICIVVLHDIALACRWCERVVVLSKGAIAADGTPEAAVTPQMLATVYGVDARVERCSRGFVQVMVDATL</sequence>
<evidence type="ECO:0000313" key="5">
    <source>
        <dbReference type="EMBL" id="MFC5386970.1"/>
    </source>
</evidence>
<feature type="domain" description="ABC transporter" evidence="4">
    <location>
        <begin position="5"/>
        <end position="244"/>
    </location>
</feature>
<comment type="similarity">
    <text evidence="1">Belongs to the ABC transporter superfamily.</text>
</comment>
<dbReference type="SMART" id="SM00382">
    <property type="entry name" value="AAA"/>
    <property type="match status" value="1"/>
</dbReference>
<evidence type="ECO:0000256" key="1">
    <source>
        <dbReference type="ARBA" id="ARBA00005417"/>
    </source>
</evidence>
<dbReference type="InterPro" id="IPR003593">
    <property type="entry name" value="AAA+_ATPase"/>
</dbReference>
<dbReference type="Pfam" id="PF00005">
    <property type="entry name" value="ABC_tran"/>
    <property type="match status" value="1"/>
</dbReference>
<comment type="caution">
    <text evidence="5">The sequence shown here is derived from an EMBL/GenBank/DDBJ whole genome shotgun (WGS) entry which is preliminary data.</text>
</comment>
<dbReference type="PROSITE" id="PS00211">
    <property type="entry name" value="ABC_TRANSPORTER_1"/>
    <property type="match status" value="1"/>
</dbReference>
<evidence type="ECO:0000256" key="3">
    <source>
        <dbReference type="ARBA" id="ARBA00022840"/>
    </source>
</evidence>
<reference evidence="6" key="1">
    <citation type="journal article" date="2019" name="Int. J. Syst. Evol. Microbiol.">
        <title>The Global Catalogue of Microorganisms (GCM) 10K type strain sequencing project: providing services to taxonomists for standard genome sequencing and annotation.</title>
        <authorList>
            <consortium name="The Broad Institute Genomics Platform"/>
            <consortium name="The Broad Institute Genome Sequencing Center for Infectious Disease"/>
            <person name="Wu L."/>
            <person name="Ma J."/>
        </authorList>
    </citation>
    <scope>NUCLEOTIDE SEQUENCE [LARGE SCALE GENOMIC DNA]</scope>
    <source>
        <strain evidence="6">CGMCC 4.1415</strain>
    </source>
</reference>
<dbReference type="InterPro" id="IPR017871">
    <property type="entry name" value="ABC_transporter-like_CS"/>
</dbReference>
<dbReference type="PANTHER" id="PTHR42794:SF2">
    <property type="entry name" value="ABC TRANSPORTER ATP-BINDING PROTEIN"/>
    <property type="match status" value="1"/>
</dbReference>
<gene>
    <name evidence="5" type="ORF">ACFPLB_13465</name>
</gene>
<dbReference type="InterPro" id="IPR027417">
    <property type="entry name" value="P-loop_NTPase"/>
</dbReference>
<organism evidence="5 6">
    <name type="scientific">Aquamicrobium segne</name>
    <dbReference type="NCBI Taxonomy" id="469547"/>
    <lineage>
        <taxon>Bacteria</taxon>
        <taxon>Pseudomonadati</taxon>
        <taxon>Pseudomonadota</taxon>
        <taxon>Alphaproteobacteria</taxon>
        <taxon>Hyphomicrobiales</taxon>
        <taxon>Phyllobacteriaceae</taxon>
        <taxon>Aquamicrobium</taxon>
    </lineage>
</organism>
<keyword evidence="3 5" id="KW-0067">ATP-binding</keyword>
<evidence type="ECO:0000259" key="4">
    <source>
        <dbReference type="PROSITE" id="PS50893"/>
    </source>
</evidence>
<dbReference type="RefSeq" id="WP_378230461.1">
    <property type="nucleotide sequence ID" value="NZ_JBHSLL010000050.1"/>
</dbReference>
<evidence type="ECO:0000256" key="2">
    <source>
        <dbReference type="ARBA" id="ARBA00022741"/>
    </source>
</evidence>
<dbReference type="InterPro" id="IPR003439">
    <property type="entry name" value="ABC_transporter-like_ATP-bd"/>
</dbReference>
<dbReference type="Gene3D" id="3.40.50.300">
    <property type="entry name" value="P-loop containing nucleotide triphosphate hydrolases"/>
    <property type="match status" value="1"/>
</dbReference>
<dbReference type="SUPFAM" id="SSF52540">
    <property type="entry name" value="P-loop containing nucleoside triphosphate hydrolases"/>
    <property type="match status" value="1"/>
</dbReference>
<accession>A0ABW0H112</accession>
<protein>
    <submittedName>
        <fullName evidence="5">ABC transporter ATP-binding protein</fullName>
    </submittedName>
</protein>
<dbReference type="PROSITE" id="PS50893">
    <property type="entry name" value="ABC_TRANSPORTER_2"/>
    <property type="match status" value="1"/>
</dbReference>
<keyword evidence="6" id="KW-1185">Reference proteome</keyword>
<dbReference type="CDD" id="cd03214">
    <property type="entry name" value="ABC_Iron-Siderophores_B12_Hemin"/>
    <property type="match status" value="1"/>
</dbReference>
<keyword evidence="2" id="KW-0547">Nucleotide-binding</keyword>
<evidence type="ECO:0000313" key="6">
    <source>
        <dbReference type="Proteomes" id="UP001596016"/>
    </source>
</evidence>
<dbReference type="GO" id="GO:0005524">
    <property type="term" value="F:ATP binding"/>
    <property type="evidence" value="ECO:0007669"/>
    <property type="project" value="UniProtKB-KW"/>
</dbReference>
<name>A0ABW0H112_9HYPH</name>
<dbReference type="PANTHER" id="PTHR42794">
    <property type="entry name" value="HEMIN IMPORT ATP-BINDING PROTEIN HMUV"/>
    <property type="match status" value="1"/>
</dbReference>
<proteinExistence type="inferred from homology"/>
<dbReference type="EMBL" id="JBHSLL010000050">
    <property type="protein sequence ID" value="MFC5386970.1"/>
    <property type="molecule type" value="Genomic_DNA"/>
</dbReference>